<keyword evidence="1" id="KW-1185">Reference proteome</keyword>
<dbReference type="Proteomes" id="UP001732780">
    <property type="component" value="Chromosome 13"/>
</dbReference>
<sequence>MQELAGETGQGQSCSNLAETGSAWQWRNRRLRGRGSFLQRDHRCGPTRSTAQENMSGQEREMEEDEGEGTSDTALMLPRRPPDCQAAALRSPRWAGLAAQGLGILLLPGRALAGLLLHLLLPAAVFLLVLLPAAAIVFLGFLCHSRVHPEPRPACRALLSDRGSAALIVSGFLSLPPLLVLASAARARLARRLRSLLPPPTCSPGPRRHLVSSDDGRERRHPDGEEQLCAWV</sequence>
<gene>
    <name evidence="2" type="primary">TMEM278</name>
</gene>
<dbReference type="RefSeq" id="XP_074233853.1">
    <property type="nucleotide sequence ID" value="XM_074377752.1"/>
</dbReference>
<keyword evidence="2" id="KW-0472">Membrane</keyword>
<proteinExistence type="predicted"/>
<keyword evidence="2" id="KW-0812">Transmembrane</keyword>
<reference evidence="2" key="1">
    <citation type="submission" date="2025-08" db="UniProtKB">
        <authorList>
            <consortium name="RefSeq"/>
        </authorList>
    </citation>
    <scope>IDENTIFICATION</scope>
    <source>
        <tissue evidence="2">Blood</tissue>
    </source>
</reference>
<organism evidence="1 2">
    <name type="scientific">Camelus bactrianus</name>
    <name type="common">Bactrian camel</name>
    <dbReference type="NCBI Taxonomy" id="9837"/>
    <lineage>
        <taxon>Eukaryota</taxon>
        <taxon>Metazoa</taxon>
        <taxon>Chordata</taxon>
        <taxon>Craniata</taxon>
        <taxon>Vertebrata</taxon>
        <taxon>Euteleostomi</taxon>
        <taxon>Mammalia</taxon>
        <taxon>Eutheria</taxon>
        <taxon>Laurasiatheria</taxon>
        <taxon>Artiodactyla</taxon>
        <taxon>Tylopoda</taxon>
        <taxon>Camelidae</taxon>
        <taxon>Camelus</taxon>
    </lineage>
</organism>
<protein>
    <submittedName>
        <fullName evidence="2">Transmembrane protein 88B isoform X6</fullName>
    </submittedName>
</protein>
<name>A0AC58RH48_CAMBA</name>
<evidence type="ECO:0000313" key="1">
    <source>
        <dbReference type="Proteomes" id="UP001732780"/>
    </source>
</evidence>
<evidence type="ECO:0000313" key="2">
    <source>
        <dbReference type="RefSeq" id="XP_074233853.1"/>
    </source>
</evidence>
<accession>A0AC58RH48</accession>